<organism evidence="1 2">
    <name type="scientific">Streptomyces showdoensis</name>
    <dbReference type="NCBI Taxonomy" id="68268"/>
    <lineage>
        <taxon>Bacteria</taxon>
        <taxon>Bacillati</taxon>
        <taxon>Actinomycetota</taxon>
        <taxon>Actinomycetes</taxon>
        <taxon>Kitasatosporales</taxon>
        <taxon>Streptomycetaceae</taxon>
        <taxon>Streptomyces</taxon>
    </lineage>
</organism>
<protein>
    <submittedName>
        <fullName evidence="1">Uncharacterized protein</fullName>
    </submittedName>
</protein>
<keyword evidence="2" id="KW-1185">Reference proteome</keyword>
<reference evidence="1 2" key="1">
    <citation type="submission" date="2015-05" db="EMBL/GenBank/DDBJ databases">
        <title>Draft Genome assembly of Streptomyces showdoensis.</title>
        <authorList>
            <person name="Thapa K.K."/>
            <person name="Metsa-Ketela M."/>
        </authorList>
    </citation>
    <scope>NUCLEOTIDE SEQUENCE [LARGE SCALE GENOMIC DNA]</scope>
    <source>
        <strain evidence="1 2">ATCC 15227</strain>
    </source>
</reference>
<name>A0A2P2GTZ8_STREW</name>
<dbReference type="EMBL" id="LAQS01000009">
    <property type="protein sequence ID" value="KKZ74339.1"/>
    <property type="molecule type" value="Genomic_DNA"/>
</dbReference>
<dbReference type="RefSeq" id="WP_046906871.1">
    <property type="nucleotide sequence ID" value="NZ_BAAAXG010000026.1"/>
</dbReference>
<proteinExistence type="predicted"/>
<evidence type="ECO:0000313" key="1">
    <source>
        <dbReference type="EMBL" id="KKZ74339.1"/>
    </source>
</evidence>
<evidence type="ECO:0000313" key="2">
    <source>
        <dbReference type="Proteomes" id="UP000265325"/>
    </source>
</evidence>
<comment type="caution">
    <text evidence="1">The sequence shown here is derived from an EMBL/GenBank/DDBJ whole genome shotgun (WGS) entry which is preliminary data.</text>
</comment>
<gene>
    <name evidence="1" type="ORF">VO63_07785</name>
</gene>
<accession>A0A2P2GTZ8</accession>
<sequence length="88" mass="9674">MDSELHAAFREIQENGDVDGAPQYTLEIVHRGHFLTKFTSPTPIPLPSEGDEISVHGVEVITGRISMSYQTTEAGGTHVWAEIEVELP</sequence>
<dbReference type="AlphaFoldDB" id="A0A2P2GTZ8"/>
<dbReference type="Proteomes" id="UP000265325">
    <property type="component" value="Unassembled WGS sequence"/>
</dbReference>